<evidence type="ECO:0000259" key="6">
    <source>
        <dbReference type="PROSITE" id="PS50977"/>
    </source>
</evidence>
<gene>
    <name evidence="7" type="ORF">AVDCRST_MAG20-1296</name>
</gene>
<evidence type="ECO:0000256" key="1">
    <source>
        <dbReference type="ARBA" id="ARBA00023015"/>
    </source>
</evidence>
<keyword evidence="3" id="KW-0804">Transcription</keyword>
<dbReference type="PANTHER" id="PTHR30055:SF234">
    <property type="entry name" value="HTH-TYPE TRANSCRIPTIONAL REGULATOR BETI"/>
    <property type="match status" value="1"/>
</dbReference>
<dbReference type="InterPro" id="IPR050109">
    <property type="entry name" value="HTH-type_TetR-like_transc_reg"/>
</dbReference>
<feature type="DNA-binding region" description="H-T-H motif" evidence="4">
    <location>
        <begin position="53"/>
        <end position="72"/>
    </location>
</feature>
<name>A0A6J4HSK8_9ACTN</name>
<keyword evidence="1" id="KW-0805">Transcription regulation</keyword>
<dbReference type="InterPro" id="IPR001647">
    <property type="entry name" value="HTH_TetR"/>
</dbReference>
<dbReference type="Gene3D" id="1.10.357.10">
    <property type="entry name" value="Tetracycline Repressor, domain 2"/>
    <property type="match status" value="1"/>
</dbReference>
<feature type="region of interest" description="Disordered" evidence="5">
    <location>
        <begin position="1"/>
        <end position="25"/>
    </location>
</feature>
<evidence type="ECO:0000256" key="2">
    <source>
        <dbReference type="ARBA" id="ARBA00023125"/>
    </source>
</evidence>
<protein>
    <submittedName>
        <fullName evidence="7">Transcriptional regulator, AcrR family</fullName>
    </submittedName>
</protein>
<dbReference type="PROSITE" id="PS50977">
    <property type="entry name" value="HTH_TETR_2"/>
    <property type="match status" value="1"/>
</dbReference>
<organism evidence="7">
    <name type="scientific">uncultured Acidimicrobiales bacterium</name>
    <dbReference type="NCBI Taxonomy" id="310071"/>
    <lineage>
        <taxon>Bacteria</taxon>
        <taxon>Bacillati</taxon>
        <taxon>Actinomycetota</taxon>
        <taxon>Acidimicrobiia</taxon>
        <taxon>Acidimicrobiales</taxon>
        <taxon>environmental samples</taxon>
    </lineage>
</organism>
<dbReference type="PANTHER" id="PTHR30055">
    <property type="entry name" value="HTH-TYPE TRANSCRIPTIONAL REGULATOR RUTR"/>
    <property type="match status" value="1"/>
</dbReference>
<dbReference type="InterPro" id="IPR009057">
    <property type="entry name" value="Homeodomain-like_sf"/>
</dbReference>
<dbReference type="GO" id="GO:0003700">
    <property type="term" value="F:DNA-binding transcription factor activity"/>
    <property type="evidence" value="ECO:0007669"/>
    <property type="project" value="TreeGrafter"/>
</dbReference>
<accession>A0A6J4HSK8</accession>
<keyword evidence="2 4" id="KW-0238">DNA-binding</keyword>
<dbReference type="PRINTS" id="PR00455">
    <property type="entry name" value="HTHTETR"/>
</dbReference>
<evidence type="ECO:0000256" key="5">
    <source>
        <dbReference type="SAM" id="MobiDB-lite"/>
    </source>
</evidence>
<sequence>MSTGRVVDLSPPAASPPVVERPSRAAALPADERRAAIVAATLPLLIERGHGVTTRQIAEAAGIAEGTIFRVFPDKDAVIEAALAVAFDTRSAEAAIAAIDRTLPFEVQLAEAVDIMQRRHADIWRLVSSLGGPGGLRGRGPKPPAELVALAELFEPQRHRLRHDPATAAKELRALTLAVSHPALHADEPMSPAEVVSLLLDGIRTQGPTGGGSC</sequence>
<dbReference type="Pfam" id="PF00440">
    <property type="entry name" value="TetR_N"/>
    <property type="match status" value="1"/>
</dbReference>
<dbReference type="SUPFAM" id="SSF46689">
    <property type="entry name" value="Homeodomain-like"/>
    <property type="match status" value="1"/>
</dbReference>
<dbReference type="AlphaFoldDB" id="A0A6J4HSK8"/>
<dbReference type="EMBL" id="CADCSY010000056">
    <property type="protein sequence ID" value="CAA9232271.1"/>
    <property type="molecule type" value="Genomic_DNA"/>
</dbReference>
<feature type="domain" description="HTH tetR-type" evidence="6">
    <location>
        <begin position="31"/>
        <end position="90"/>
    </location>
</feature>
<proteinExistence type="predicted"/>
<evidence type="ECO:0000256" key="3">
    <source>
        <dbReference type="ARBA" id="ARBA00023163"/>
    </source>
</evidence>
<evidence type="ECO:0000313" key="7">
    <source>
        <dbReference type="EMBL" id="CAA9232271.1"/>
    </source>
</evidence>
<dbReference type="GO" id="GO:0000976">
    <property type="term" value="F:transcription cis-regulatory region binding"/>
    <property type="evidence" value="ECO:0007669"/>
    <property type="project" value="TreeGrafter"/>
</dbReference>
<evidence type="ECO:0000256" key="4">
    <source>
        <dbReference type="PROSITE-ProRule" id="PRU00335"/>
    </source>
</evidence>
<reference evidence="7" key="1">
    <citation type="submission" date="2020-02" db="EMBL/GenBank/DDBJ databases">
        <authorList>
            <person name="Meier V. D."/>
        </authorList>
    </citation>
    <scope>NUCLEOTIDE SEQUENCE</scope>
    <source>
        <strain evidence="7">AVDCRST_MAG20</strain>
    </source>
</reference>